<keyword evidence="2" id="KW-1185">Reference proteome</keyword>
<evidence type="ECO:0000313" key="2">
    <source>
        <dbReference type="Proteomes" id="UP001597045"/>
    </source>
</evidence>
<comment type="caution">
    <text evidence="1">The sequence shown here is derived from an EMBL/GenBank/DDBJ whole genome shotgun (WGS) entry which is preliminary data.</text>
</comment>
<feature type="non-terminal residue" evidence="1">
    <location>
        <position position="1"/>
    </location>
</feature>
<gene>
    <name evidence="1" type="ORF">ACFQ1S_39675</name>
</gene>
<dbReference type="EMBL" id="JBHTIS010003428">
    <property type="protein sequence ID" value="MFD1051228.1"/>
    <property type="molecule type" value="Genomic_DNA"/>
</dbReference>
<accession>A0ABW3MKQ9</accession>
<dbReference type="InterPro" id="IPR013783">
    <property type="entry name" value="Ig-like_fold"/>
</dbReference>
<reference evidence="2" key="1">
    <citation type="journal article" date="2019" name="Int. J. Syst. Evol. Microbiol.">
        <title>The Global Catalogue of Microorganisms (GCM) 10K type strain sequencing project: providing services to taxonomists for standard genome sequencing and annotation.</title>
        <authorList>
            <consortium name="The Broad Institute Genomics Platform"/>
            <consortium name="The Broad Institute Genome Sequencing Center for Infectious Disease"/>
            <person name="Wu L."/>
            <person name="Ma J."/>
        </authorList>
    </citation>
    <scope>NUCLEOTIDE SEQUENCE [LARGE SCALE GENOMIC DNA]</scope>
    <source>
        <strain evidence="2">JCM 31486</strain>
    </source>
</reference>
<organism evidence="1 2">
    <name type="scientific">Kibdelosporangium lantanae</name>
    <dbReference type="NCBI Taxonomy" id="1497396"/>
    <lineage>
        <taxon>Bacteria</taxon>
        <taxon>Bacillati</taxon>
        <taxon>Actinomycetota</taxon>
        <taxon>Actinomycetes</taxon>
        <taxon>Pseudonocardiales</taxon>
        <taxon>Pseudonocardiaceae</taxon>
        <taxon>Kibdelosporangium</taxon>
    </lineage>
</organism>
<name>A0ABW3MKQ9_9PSEU</name>
<sequence>RAVTQPVRAAGLAGFGEVAGRQDATRNVTYTNAGSSPVTLSLAVNANHTELFTVDKSVTVAAGASVTVPVVLHGSAAYVGDVTGVLQATSNGVVLNTPITASLPGAKHTLTVKAPPRTGDPQGALVMVQDERTGRAQVGFAEGIKAFATDPLR</sequence>
<dbReference type="Gene3D" id="2.60.40.10">
    <property type="entry name" value="Immunoglobulins"/>
    <property type="match status" value="1"/>
</dbReference>
<protein>
    <submittedName>
        <fullName evidence="1">Uncharacterized protein</fullName>
    </submittedName>
</protein>
<evidence type="ECO:0000313" key="1">
    <source>
        <dbReference type="EMBL" id="MFD1051228.1"/>
    </source>
</evidence>
<dbReference type="Proteomes" id="UP001597045">
    <property type="component" value="Unassembled WGS sequence"/>
</dbReference>
<proteinExistence type="predicted"/>